<accession>A0A1T4XL81</accession>
<evidence type="ECO:0000256" key="1">
    <source>
        <dbReference type="SAM" id="Phobius"/>
    </source>
</evidence>
<dbReference type="EMBL" id="FUYJ01000001">
    <property type="protein sequence ID" value="SKA90310.1"/>
    <property type="molecule type" value="Genomic_DNA"/>
</dbReference>
<dbReference type="AlphaFoldDB" id="A0A1T4XL81"/>
<gene>
    <name evidence="2" type="ORF">SAMN04244570_0952</name>
</gene>
<evidence type="ECO:0000313" key="3">
    <source>
        <dbReference type="Proteomes" id="UP000190042"/>
    </source>
</evidence>
<protein>
    <submittedName>
        <fullName evidence="2">Uncharacterized protein</fullName>
    </submittedName>
</protein>
<keyword evidence="1" id="KW-1133">Transmembrane helix</keyword>
<organism evidence="2 3">
    <name type="scientific">Sporosarcina newyorkensis</name>
    <dbReference type="NCBI Taxonomy" id="759851"/>
    <lineage>
        <taxon>Bacteria</taxon>
        <taxon>Bacillati</taxon>
        <taxon>Bacillota</taxon>
        <taxon>Bacilli</taxon>
        <taxon>Bacillales</taxon>
        <taxon>Caryophanaceae</taxon>
        <taxon>Sporosarcina</taxon>
    </lineage>
</organism>
<keyword evidence="1" id="KW-0472">Membrane</keyword>
<keyword evidence="1" id="KW-0812">Transmembrane</keyword>
<feature type="transmembrane region" description="Helical" evidence="1">
    <location>
        <begin position="14"/>
        <end position="36"/>
    </location>
</feature>
<reference evidence="3" key="1">
    <citation type="submission" date="2017-02" db="EMBL/GenBank/DDBJ databases">
        <authorList>
            <person name="Varghese N."/>
            <person name="Submissions S."/>
        </authorList>
    </citation>
    <scope>NUCLEOTIDE SEQUENCE [LARGE SCALE GENOMIC DNA]</scope>
    <source>
        <strain evidence="3">DSM 23966</strain>
    </source>
</reference>
<dbReference type="Proteomes" id="UP000190042">
    <property type="component" value="Unassembled WGS sequence"/>
</dbReference>
<proteinExistence type="predicted"/>
<evidence type="ECO:0000313" key="2">
    <source>
        <dbReference type="EMBL" id="SKA90310.1"/>
    </source>
</evidence>
<keyword evidence="3" id="KW-1185">Reference proteome</keyword>
<sequence>MGLILFATGIGRYLAYHAIWAIVWTGLTIAIILLLISYSFPKETQIHITHFNYKELFWFVGSAPIQ</sequence>
<name>A0A1T4XL81_9BACL</name>